<evidence type="ECO:0000313" key="3">
    <source>
        <dbReference type="Proteomes" id="UP001595721"/>
    </source>
</evidence>
<keyword evidence="1" id="KW-0472">Membrane</keyword>
<reference evidence="3" key="1">
    <citation type="journal article" date="2019" name="Int. J. Syst. Evol. Microbiol.">
        <title>The Global Catalogue of Microorganisms (GCM) 10K type strain sequencing project: providing services to taxonomists for standard genome sequencing and annotation.</title>
        <authorList>
            <consortium name="The Broad Institute Genomics Platform"/>
            <consortium name="The Broad Institute Genome Sequencing Center for Infectious Disease"/>
            <person name="Wu L."/>
            <person name="Ma J."/>
        </authorList>
    </citation>
    <scope>NUCLEOTIDE SEQUENCE [LARGE SCALE GENOMIC DNA]</scope>
    <source>
        <strain evidence="3">KCTC 42899</strain>
    </source>
</reference>
<dbReference type="RefSeq" id="WP_377742938.1">
    <property type="nucleotide sequence ID" value="NZ_JBHRXJ010000003.1"/>
</dbReference>
<dbReference type="EMBL" id="JBHRXJ010000003">
    <property type="protein sequence ID" value="MFC3527449.1"/>
    <property type="molecule type" value="Genomic_DNA"/>
</dbReference>
<comment type="caution">
    <text evidence="2">The sequence shown here is derived from an EMBL/GenBank/DDBJ whole genome shotgun (WGS) entry which is preliminary data.</text>
</comment>
<feature type="transmembrane region" description="Helical" evidence="1">
    <location>
        <begin position="63"/>
        <end position="81"/>
    </location>
</feature>
<feature type="transmembrane region" description="Helical" evidence="1">
    <location>
        <begin position="26"/>
        <end position="43"/>
    </location>
</feature>
<organism evidence="2 3">
    <name type="scientific">Paracoccus mangrovi</name>
    <dbReference type="NCBI Taxonomy" id="1715645"/>
    <lineage>
        <taxon>Bacteria</taxon>
        <taxon>Pseudomonadati</taxon>
        <taxon>Pseudomonadota</taxon>
        <taxon>Alphaproteobacteria</taxon>
        <taxon>Rhodobacterales</taxon>
        <taxon>Paracoccaceae</taxon>
        <taxon>Paracoccus</taxon>
    </lineage>
</organism>
<protein>
    <recommendedName>
        <fullName evidence="4">DUF998 domain-containing protein</fullName>
    </recommendedName>
</protein>
<evidence type="ECO:0000256" key="1">
    <source>
        <dbReference type="SAM" id="Phobius"/>
    </source>
</evidence>
<proteinExistence type="predicted"/>
<gene>
    <name evidence="2" type="ORF">ACFOMH_04630</name>
</gene>
<feature type="transmembrane region" description="Helical" evidence="1">
    <location>
        <begin position="169"/>
        <end position="190"/>
    </location>
</feature>
<sequence length="239" mass="25583">MQDGASRARQAAQNDLVLSFLSVRRAIGALGFFLPVALALYGLIAGNLRASMSAYFYSPMREIFVGTLCAQAVFLWSYEGYRDPGRMITDKLVARIASVAAALIALAPTNPPGGAAPGCTLLQCLLSDGPSAALHAVATAMFFAALAFYCLVLFRRGRDITGDEHAAQVIYRLCGWTIIAAIGAIGLMIVTGLDMRLAPLRPIFWLEALATFAFATSWAVKGKALRPVVRAMTAMVRPH</sequence>
<feature type="transmembrane region" description="Helical" evidence="1">
    <location>
        <begin position="93"/>
        <end position="112"/>
    </location>
</feature>
<feature type="transmembrane region" description="Helical" evidence="1">
    <location>
        <begin position="202"/>
        <end position="220"/>
    </location>
</feature>
<keyword evidence="1" id="KW-0812">Transmembrane</keyword>
<dbReference type="Proteomes" id="UP001595721">
    <property type="component" value="Unassembled WGS sequence"/>
</dbReference>
<accession>A0ABV7QZR9</accession>
<feature type="transmembrane region" description="Helical" evidence="1">
    <location>
        <begin position="132"/>
        <end position="154"/>
    </location>
</feature>
<evidence type="ECO:0008006" key="4">
    <source>
        <dbReference type="Google" id="ProtNLM"/>
    </source>
</evidence>
<keyword evidence="3" id="KW-1185">Reference proteome</keyword>
<evidence type="ECO:0000313" key="2">
    <source>
        <dbReference type="EMBL" id="MFC3527449.1"/>
    </source>
</evidence>
<name>A0ABV7QZR9_9RHOB</name>
<keyword evidence="1" id="KW-1133">Transmembrane helix</keyword>